<dbReference type="InterPro" id="IPR009057">
    <property type="entry name" value="Homeodomain-like_sf"/>
</dbReference>
<dbReference type="InterPro" id="IPR001005">
    <property type="entry name" value="SANT/Myb"/>
</dbReference>
<organism evidence="5 6">
    <name type="scientific">Eragrostis curvula</name>
    <name type="common">weeping love grass</name>
    <dbReference type="NCBI Taxonomy" id="38414"/>
    <lineage>
        <taxon>Eukaryota</taxon>
        <taxon>Viridiplantae</taxon>
        <taxon>Streptophyta</taxon>
        <taxon>Embryophyta</taxon>
        <taxon>Tracheophyta</taxon>
        <taxon>Spermatophyta</taxon>
        <taxon>Magnoliopsida</taxon>
        <taxon>Liliopsida</taxon>
        <taxon>Poales</taxon>
        <taxon>Poaceae</taxon>
        <taxon>PACMAD clade</taxon>
        <taxon>Chloridoideae</taxon>
        <taxon>Eragrostideae</taxon>
        <taxon>Eragrostidinae</taxon>
        <taxon>Eragrostis</taxon>
    </lineage>
</organism>
<keyword evidence="6" id="KW-1185">Reference proteome</keyword>
<dbReference type="SMART" id="SM00717">
    <property type="entry name" value="SANT"/>
    <property type="match status" value="2"/>
</dbReference>
<evidence type="ECO:0000313" key="5">
    <source>
        <dbReference type="EMBL" id="TVU03263.1"/>
    </source>
</evidence>
<evidence type="ECO:0008006" key="7">
    <source>
        <dbReference type="Google" id="ProtNLM"/>
    </source>
</evidence>
<accession>A0A5J9SW54</accession>
<name>A0A5J9SW54_9POAL</name>
<dbReference type="GO" id="GO:0000978">
    <property type="term" value="F:RNA polymerase II cis-regulatory region sequence-specific DNA binding"/>
    <property type="evidence" value="ECO:0007669"/>
    <property type="project" value="TreeGrafter"/>
</dbReference>
<dbReference type="CDD" id="cd00167">
    <property type="entry name" value="SANT"/>
    <property type="match status" value="2"/>
</dbReference>
<protein>
    <recommendedName>
        <fullName evidence="7">HTH myb-type domain-containing protein</fullName>
    </recommendedName>
</protein>
<dbReference type="Pfam" id="PF00249">
    <property type="entry name" value="Myb_DNA-binding"/>
    <property type="match status" value="2"/>
</dbReference>
<dbReference type="PROSITE" id="PS50090">
    <property type="entry name" value="MYB_LIKE"/>
    <property type="match status" value="2"/>
</dbReference>
<evidence type="ECO:0000256" key="1">
    <source>
        <dbReference type="ARBA" id="ARBA00023125"/>
    </source>
</evidence>
<dbReference type="InterPro" id="IPR050560">
    <property type="entry name" value="MYB_TF"/>
</dbReference>
<feature type="region of interest" description="Disordered" evidence="2">
    <location>
        <begin position="1"/>
        <end position="31"/>
    </location>
</feature>
<dbReference type="OrthoDB" id="2143914at2759"/>
<dbReference type="PROSITE" id="PS51294">
    <property type="entry name" value="HTH_MYB"/>
    <property type="match status" value="2"/>
</dbReference>
<feature type="non-terminal residue" evidence="5">
    <location>
        <position position="1"/>
    </location>
</feature>
<sequence>LIERRWSPPGTGAPPRGPGRGRGWGSGRRAEEDELLRRAVARHGDGDWGPIVDEVPGRSCRERWSKHLSHSQGGERRAFTPEEDAIIDEAHARLGNRWTTIARLLNGRTANSVSDHWNSSTLLRPQSGRFVGTVEAAPATETLPLLCPVDAGSACQCQCVDQQQDTLSLPHPQCAEQLVTTSLSLSLPGGPVPAAAVAPPPSVAPPAAEGPAITRARMEEEYPRLLPAMRRMVVEEVHRVMGLMQPPGSNGGQIQD</sequence>
<dbReference type="Gene3D" id="1.10.10.60">
    <property type="entry name" value="Homeodomain-like"/>
    <property type="match status" value="2"/>
</dbReference>
<feature type="domain" description="HTH myb-type" evidence="4">
    <location>
        <begin position="31"/>
        <end position="72"/>
    </location>
</feature>
<comment type="caution">
    <text evidence="5">The sequence shown here is derived from an EMBL/GenBank/DDBJ whole genome shotgun (WGS) entry which is preliminary data.</text>
</comment>
<dbReference type="InterPro" id="IPR017930">
    <property type="entry name" value="Myb_dom"/>
</dbReference>
<dbReference type="PANTHER" id="PTHR45614:SF6">
    <property type="entry name" value="MYB DNA-BINDING DOMAIN SUPERFAMILY PROTEIN-RELATED"/>
    <property type="match status" value="1"/>
</dbReference>
<feature type="domain" description="Myb-like" evidence="3">
    <location>
        <begin position="31"/>
        <end position="68"/>
    </location>
</feature>
<feature type="domain" description="HTH myb-type" evidence="4">
    <location>
        <begin position="76"/>
        <end position="127"/>
    </location>
</feature>
<evidence type="ECO:0000259" key="3">
    <source>
        <dbReference type="PROSITE" id="PS50090"/>
    </source>
</evidence>
<dbReference type="Proteomes" id="UP000324897">
    <property type="component" value="Unassembled WGS sequence"/>
</dbReference>
<evidence type="ECO:0000259" key="4">
    <source>
        <dbReference type="PROSITE" id="PS51294"/>
    </source>
</evidence>
<dbReference type="SUPFAM" id="SSF46689">
    <property type="entry name" value="Homeodomain-like"/>
    <property type="match status" value="1"/>
</dbReference>
<dbReference type="AlphaFoldDB" id="A0A5J9SW54"/>
<dbReference type="PANTHER" id="PTHR45614">
    <property type="entry name" value="MYB PROTEIN-RELATED"/>
    <property type="match status" value="1"/>
</dbReference>
<evidence type="ECO:0000313" key="6">
    <source>
        <dbReference type="Proteomes" id="UP000324897"/>
    </source>
</evidence>
<dbReference type="GO" id="GO:0005634">
    <property type="term" value="C:nucleus"/>
    <property type="evidence" value="ECO:0007669"/>
    <property type="project" value="TreeGrafter"/>
</dbReference>
<feature type="domain" description="Myb-like" evidence="3">
    <location>
        <begin position="71"/>
        <end position="121"/>
    </location>
</feature>
<proteinExistence type="predicted"/>
<gene>
    <name evidence="5" type="ORF">EJB05_51206</name>
</gene>
<reference evidence="5 6" key="1">
    <citation type="journal article" date="2019" name="Sci. Rep.">
        <title>A high-quality genome of Eragrostis curvula grass provides insights into Poaceae evolution and supports new strategies to enhance forage quality.</title>
        <authorList>
            <person name="Carballo J."/>
            <person name="Santos B.A.C.M."/>
            <person name="Zappacosta D."/>
            <person name="Garbus I."/>
            <person name="Selva J.P."/>
            <person name="Gallo C.A."/>
            <person name="Diaz A."/>
            <person name="Albertini E."/>
            <person name="Caccamo M."/>
            <person name="Echenique V."/>
        </authorList>
    </citation>
    <scope>NUCLEOTIDE SEQUENCE [LARGE SCALE GENOMIC DNA]</scope>
    <source>
        <strain evidence="6">cv. Victoria</strain>
        <tissue evidence="5">Leaf</tissue>
    </source>
</reference>
<dbReference type="GO" id="GO:0000981">
    <property type="term" value="F:DNA-binding transcription factor activity, RNA polymerase II-specific"/>
    <property type="evidence" value="ECO:0007669"/>
    <property type="project" value="TreeGrafter"/>
</dbReference>
<evidence type="ECO:0000256" key="2">
    <source>
        <dbReference type="SAM" id="MobiDB-lite"/>
    </source>
</evidence>
<keyword evidence="1" id="KW-0238">DNA-binding</keyword>
<dbReference type="EMBL" id="RWGY01000200">
    <property type="protein sequence ID" value="TVU03263.1"/>
    <property type="molecule type" value="Genomic_DNA"/>
</dbReference>